<keyword evidence="1" id="KW-0812">Transmembrane</keyword>
<dbReference type="Pfam" id="PF10131">
    <property type="entry name" value="PTPS_related"/>
    <property type="match status" value="1"/>
</dbReference>
<feature type="transmembrane region" description="Helical" evidence="1">
    <location>
        <begin position="525"/>
        <end position="543"/>
    </location>
</feature>
<feature type="transmembrane region" description="Helical" evidence="1">
    <location>
        <begin position="68"/>
        <end position="88"/>
    </location>
</feature>
<reference evidence="3 4" key="1">
    <citation type="journal article" date="2015" name="Nature">
        <title>rRNA introns, odd ribosomes, and small enigmatic genomes across a large radiation of phyla.</title>
        <authorList>
            <person name="Brown C.T."/>
            <person name="Hug L.A."/>
            <person name="Thomas B.C."/>
            <person name="Sharon I."/>
            <person name="Castelle C.J."/>
            <person name="Singh A."/>
            <person name="Wilkins M.J."/>
            <person name="Williams K.H."/>
            <person name="Banfield J.F."/>
        </authorList>
    </citation>
    <scope>NUCLEOTIDE SEQUENCE [LARGE SCALE GENOMIC DNA]</scope>
</reference>
<feature type="transmembrane region" description="Helical" evidence="1">
    <location>
        <begin position="321"/>
        <end position="340"/>
    </location>
</feature>
<feature type="transmembrane region" description="Helical" evidence="1">
    <location>
        <begin position="222"/>
        <end position="242"/>
    </location>
</feature>
<feature type="transmembrane region" description="Helical" evidence="1">
    <location>
        <begin position="100"/>
        <end position="118"/>
    </location>
</feature>
<protein>
    <recommendedName>
        <fullName evidence="2">Membrane protein 6-pyruvoyl-tetrahydropterin synthase-related domain-containing protein</fullName>
    </recommendedName>
</protein>
<proteinExistence type="predicted"/>
<keyword evidence="1" id="KW-1133">Transmembrane helix</keyword>
<feature type="transmembrane region" description="Helical" evidence="1">
    <location>
        <begin position="181"/>
        <end position="210"/>
    </location>
</feature>
<evidence type="ECO:0000313" key="4">
    <source>
        <dbReference type="Proteomes" id="UP000034320"/>
    </source>
</evidence>
<evidence type="ECO:0000313" key="3">
    <source>
        <dbReference type="EMBL" id="KKS46414.1"/>
    </source>
</evidence>
<feature type="transmembrane region" description="Helical" evidence="1">
    <location>
        <begin position="291"/>
        <end position="309"/>
    </location>
</feature>
<feature type="transmembrane region" description="Helical" evidence="1">
    <location>
        <begin position="386"/>
        <end position="403"/>
    </location>
</feature>
<feature type="transmembrane region" description="Helical" evidence="1">
    <location>
        <begin position="360"/>
        <end position="379"/>
    </location>
</feature>
<gene>
    <name evidence="3" type="ORF">UV09_C0017G0002</name>
</gene>
<sequence>MLKYSLYRHLAALTLIFLLSYPAVRALLGNKSFPVHDDTQQARIFVMSQELKNHQFPVRLVADLGYGFGYPIFNFYAPLPYYLGSLYYIGGFDLFTSTNLMYLSAFLLAGVSMYFLAFRLNGRYAGIATAVLYLYAPYHALNLYVRGAAGELYAYAFLPLYLLGIYLLIKRDDKFSQKAVILIITGLSGIILSHNITALITLFFSLLILPLWFRERQSFFRYLYSMAGAIGLSSFFIIPAIWENGFTSVSQLSKGSNSYNLHFVYLSQLWDSAWGFAGSAPGLADGMSFKIGKWHVVLSTLAILNLLRLYLNKNFKAFQSVFYFSALFLLFISILMTQPVSSPLYRLLPGFDFIQYPWRFLNFILLFSVVLISSLFSGSKKYFKRVLAAVVIIFSLFLYPKYFQPQFVSEISEKGYIRKENLRFTVSKISDEYLPLNFPRPQNFFQTYRTAIEATVIKETTIHKIYEVRGVAREIIASMAYFPGWQVKINGRIIPVDVRSGRIVFKMPAGVNQVEFTFSDTPVRYLSNIVSILSLGLILYLTWPRKHPLK</sequence>
<feature type="domain" description="Membrane protein 6-pyruvoyl-tetrahydropterin synthase-related" evidence="2">
    <location>
        <begin position="73"/>
        <end position="397"/>
    </location>
</feature>
<feature type="transmembrane region" description="Helical" evidence="1">
    <location>
        <begin position="124"/>
        <end position="145"/>
    </location>
</feature>
<evidence type="ECO:0000256" key="1">
    <source>
        <dbReference type="SAM" id="Phobius"/>
    </source>
</evidence>
<name>A0A0G0ZCL8_9BACT</name>
<dbReference type="InterPro" id="IPR018776">
    <property type="entry name" value="Membrane_prot_PTPS-rel_domain"/>
</dbReference>
<dbReference type="Proteomes" id="UP000034320">
    <property type="component" value="Unassembled WGS sequence"/>
</dbReference>
<evidence type="ECO:0000259" key="2">
    <source>
        <dbReference type="Pfam" id="PF10131"/>
    </source>
</evidence>
<feature type="transmembrane region" description="Helical" evidence="1">
    <location>
        <begin position="152"/>
        <end position="169"/>
    </location>
</feature>
<organism evidence="3 4">
    <name type="scientific">Candidatus Gottesmanbacteria bacterium GW2011_GWA2_42_18</name>
    <dbReference type="NCBI Taxonomy" id="1618442"/>
    <lineage>
        <taxon>Bacteria</taxon>
        <taxon>Candidatus Gottesmaniibacteriota</taxon>
    </lineage>
</organism>
<accession>A0A0G0ZCL8</accession>
<comment type="caution">
    <text evidence="3">The sequence shown here is derived from an EMBL/GenBank/DDBJ whole genome shotgun (WGS) entry which is preliminary data.</text>
</comment>
<dbReference type="EMBL" id="LCDD01000017">
    <property type="protein sequence ID" value="KKS46414.1"/>
    <property type="molecule type" value="Genomic_DNA"/>
</dbReference>
<keyword evidence="1" id="KW-0472">Membrane</keyword>
<dbReference type="AlphaFoldDB" id="A0A0G0ZCL8"/>